<dbReference type="InterPro" id="IPR007353">
    <property type="entry name" value="DUF421"/>
</dbReference>
<dbReference type="OrthoDB" id="9778331at2"/>
<proteinExistence type="inferred from homology"/>
<evidence type="ECO:0000256" key="2">
    <source>
        <dbReference type="ARBA" id="ARBA00006448"/>
    </source>
</evidence>
<evidence type="ECO:0000259" key="9">
    <source>
        <dbReference type="Pfam" id="PF20730"/>
    </source>
</evidence>
<accession>A0A2T4Z3S3</accession>
<dbReference type="PANTHER" id="PTHR34582:SF7">
    <property type="entry name" value="UPF0702 TRANSMEMBRANE PROTEIN YDFS"/>
    <property type="match status" value="1"/>
</dbReference>
<feature type="domain" description="YetF-like N-terminal transmembrane" evidence="9">
    <location>
        <begin position="9"/>
        <end position="81"/>
    </location>
</feature>
<feature type="transmembrane region" description="Helical" evidence="7">
    <location>
        <begin position="41"/>
        <end position="59"/>
    </location>
</feature>
<feature type="transmembrane region" description="Helical" evidence="7">
    <location>
        <begin position="12"/>
        <end position="29"/>
    </location>
</feature>
<reference evidence="10 11" key="1">
    <citation type="submission" date="2018-04" db="EMBL/GenBank/DDBJ databases">
        <title>Genomic Encyclopedia of Archaeal and Bacterial Type Strains, Phase II (KMG-II): from individual species to whole genera.</title>
        <authorList>
            <person name="Goeker M."/>
        </authorList>
    </citation>
    <scope>NUCLEOTIDE SEQUENCE [LARGE SCALE GENOMIC DNA]</scope>
    <source>
        <strain evidence="10 11">DSM 45169</strain>
    </source>
</reference>
<evidence type="ECO:0000256" key="7">
    <source>
        <dbReference type="SAM" id="Phobius"/>
    </source>
</evidence>
<dbReference type="EMBL" id="PZZP01000002">
    <property type="protein sequence ID" value="PTM56525.1"/>
    <property type="molecule type" value="Genomic_DNA"/>
</dbReference>
<feature type="domain" description="YetF C-terminal" evidence="8">
    <location>
        <begin position="85"/>
        <end position="218"/>
    </location>
</feature>
<keyword evidence="3" id="KW-1003">Cell membrane</keyword>
<comment type="similarity">
    <text evidence="2">Belongs to the UPF0702 family.</text>
</comment>
<feature type="transmembrane region" description="Helical" evidence="7">
    <location>
        <begin position="65"/>
        <end position="84"/>
    </location>
</feature>
<comment type="caution">
    <text evidence="10">The sequence shown here is derived from an EMBL/GenBank/DDBJ whole genome shotgun (WGS) entry which is preliminary data.</text>
</comment>
<dbReference type="Pfam" id="PF20730">
    <property type="entry name" value="YetF_N"/>
    <property type="match status" value="1"/>
</dbReference>
<sequence length="233" mass="26521">MEHPFDPVEITLRTFAAYAALLASTKLLGKQTIAHMNIFEFAAFISLGAMASNFAFNMNMNKWNMLVSMGVFTLISVTVTWLSLKNKQSRRLFAGVPTVLMEKGEILEQNMSKLGYTLDYLKQQLRQKGWFDLDQVHTVILEPNGELSVLPQSGHFPITRKDFGFPATPALVPVEVIQEGKWNHPSLKQYGISKEKVEQELRQKNIDSVDQVFYAVYNTQGKLFVDLYNKQHS</sequence>
<evidence type="ECO:0000256" key="5">
    <source>
        <dbReference type="ARBA" id="ARBA00022989"/>
    </source>
</evidence>
<dbReference type="Gene3D" id="3.30.240.20">
    <property type="entry name" value="bsu07140 like domains"/>
    <property type="match status" value="2"/>
</dbReference>
<keyword evidence="6 7" id="KW-0472">Membrane</keyword>
<keyword evidence="4 7" id="KW-0812">Transmembrane</keyword>
<dbReference type="Pfam" id="PF04239">
    <property type="entry name" value="DUF421"/>
    <property type="match status" value="1"/>
</dbReference>
<evidence type="ECO:0000259" key="8">
    <source>
        <dbReference type="Pfam" id="PF04239"/>
    </source>
</evidence>
<name>A0A2T4Z3S3_9BACL</name>
<dbReference type="RefSeq" id="WP_107727857.1">
    <property type="nucleotide sequence ID" value="NZ_PZZP01000002.1"/>
</dbReference>
<evidence type="ECO:0000313" key="11">
    <source>
        <dbReference type="Proteomes" id="UP000241639"/>
    </source>
</evidence>
<dbReference type="AlphaFoldDB" id="A0A2T4Z3S3"/>
<gene>
    <name evidence="10" type="ORF">C8J48_2847</name>
</gene>
<dbReference type="InterPro" id="IPR048454">
    <property type="entry name" value="YetF_N"/>
</dbReference>
<keyword evidence="11" id="KW-1185">Reference proteome</keyword>
<keyword evidence="5 7" id="KW-1133">Transmembrane helix</keyword>
<evidence type="ECO:0000256" key="3">
    <source>
        <dbReference type="ARBA" id="ARBA00022475"/>
    </source>
</evidence>
<comment type="subcellular location">
    <subcellularLocation>
        <location evidence="1">Cell membrane</location>
        <topology evidence="1">Multi-pass membrane protein</topology>
    </subcellularLocation>
</comment>
<protein>
    <submittedName>
        <fullName evidence="10">Uncharacterized membrane protein YcaP (DUF421 family)</fullName>
    </submittedName>
</protein>
<dbReference type="InterPro" id="IPR023090">
    <property type="entry name" value="UPF0702_alpha/beta_dom_sf"/>
</dbReference>
<dbReference type="GO" id="GO:0005886">
    <property type="term" value="C:plasma membrane"/>
    <property type="evidence" value="ECO:0007669"/>
    <property type="project" value="UniProtKB-SubCell"/>
</dbReference>
<evidence type="ECO:0000256" key="4">
    <source>
        <dbReference type="ARBA" id="ARBA00022692"/>
    </source>
</evidence>
<evidence type="ECO:0000256" key="6">
    <source>
        <dbReference type="ARBA" id="ARBA00023136"/>
    </source>
</evidence>
<organism evidence="10 11">
    <name type="scientific">Desmospora activa DSM 45169</name>
    <dbReference type="NCBI Taxonomy" id="1121389"/>
    <lineage>
        <taxon>Bacteria</taxon>
        <taxon>Bacillati</taxon>
        <taxon>Bacillota</taxon>
        <taxon>Bacilli</taxon>
        <taxon>Bacillales</taxon>
        <taxon>Thermoactinomycetaceae</taxon>
        <taxon>Desmospora</taxon>
    </lineage>
</organism>
<dbReference type="PANTHER" id="PTHR34582">
    <property type="entry name" value="UPF0702 TRANSMEMBRANE PROTEIN YCAP"/>
    <property type="match status" value="1"/>
</dbReference>
<evidence type="ECO:0000313" key="10">
    <source>
        <dbReference type="EMBL" id="PTM56525.1"/>
    </source>
</evidence>
<evidence type="ECO:0000256" key="1">
    <source>
        <dbReference type="ARBA" id="ARBA00004651"/>
    </source>
</evidence>
<dbReference type="Proteomes" id="UP000241639">
    <property type="component" value="Unassembled WGS sequence"/>
</dbReference>